<evidence type="ECO:0000256" key="2">
    <source>
        <dbReference type="ARBA" id="ARBA00022438"/>
    </source>
</evidence>
<sequence length="465" mass="51921">MPFNLILLLLLTLLMVSLVNSESNSTNISIQATTKLTTTTDLTLTTDLTTTTSPPSTTTLPPTTVQTSNTIPPSTVSIPPTPPITIIEPDPVYRHRPQYPAILHKLFLHINKHRLQDFVQTFSLFHNRHPKEYEGPSQYWLSHQIRAALSQYEVGPSSLREIDTGSASGAYYQKNLVAIVEGQDLNLRSNLVILGAHYDTFPSDDGAQEVRAPGADDNASGCAILMEVLRLVAEFGIKFKFTVEFHFYTGKELTNLQGSKDIIHLYIKEQKIQHDTENRGVKGMLNIDSVGYQLEKKAVGFCRRDGNGNVVSNSHLTSFLEMLATEYSNFTVERLPKLNGCFSDNFSWHEKGYPAACVTEVNKNPFRDNNFSEKDTHDLVNVEQLFEYAKVALAFAIELGELNRLPNIPDPQPPPTATEFPLPTETGNTETEPDPGDPDEDSRAMKLQVSWSGMGLIFLGNWMLY</sequence>
<evidence type="ECO:0000256" key="8">
    <source>
        <dbReference type="ARBA" id="ARBA00043962"/>
    </source>
</evidence>
<keyword evidence="3" id="KW-0645">Protease</keyword>
<dbReference type="SUPFAM" id="SSF53187">
    <property type="entry name" value="Zn-dependent exopeptidases"/>
    <property type="match status" value="1"/>
</dbReference>
<evidence type="ECO:0000313" key="13">
    <source>
        <dbReference type="Proteomes" id="UP001642540"/>
    </source>
</evidence>
<keyword evidence="7" id="KW-0862">Zinc</keyword>
<name>A0ABP1S4W2_9HEXA</name>
<feature type="region of interest" description="Disordered" evidence="9">
    <location>
        <begin position="406"/>
        <end position="442"/>
    </location>
</feature>
<evidence type="ECO:0000256" key="3">
    <source>
        <dbReference type="ARBA" id="ARBA00022670"/>
    </source>
</evidence>
<dbReference type="Proteomes" id="UP001642540">
    <property type="component" value="Unassembled WGS sequence"/>
</dbReference>
<reference evidence="12 13" key="1">
    <citation type="submission" date="2024-08" db="EMBL/GenBank/DDBJ databases">
        <authorList>
            <person name="Cucini C."/>
            <person name="Frati F."/>
        </authorList>
    </citation>
    <scope>NUCLEOTIDE SEQUENCE [LARGE SCALE GENOMIC DNA]</scope>
</reference>
<comment type="caution">
    <text evidence="12">The sequence shown here is derived from an EMBL/GenBank/DDBJ whole genome shotgun (WGS) entry which is preliminary data.</text>
</comment>
<feature type="domain" description="Peptidase M28" evidence="11">
    <location>
        <begin position="175"/>
        <end position="395"/>
    </location>
</feature>
<evidence type="ECO:0000256" key="5">
    <source>
        <dbReference type="ARBA" id="ARBA00022729"/>
    </source>
</evidence>
<evidence type="ECO:0000256" key="1">
    <source>
        <dbReference type="ARBA" id="ARBA00001947"/>
    </source>
</evidence>
<protein>
    <recommendedName>
        <fullName evidence="11">Peptidase M28 domain-containing protein</fullName>
    </recommendedName>
</protein>
<keyword evidence="5 10" id="KW-0732">Signal</keyword>
<feature type="region of interest" description="Disordered" evidence="9">
    <location>
        <begin position="46"/>
        <end position="82"/>
    </location>
</feature>
<dbReference type="PANTHER" id="PTHR12147">
    <property type="entry name" value="METALLOPEPTIDASE M28 FAMILY MEMBER"/>
    <property type="match status" value="1"/>
</dbReference>
<feature type="chain" id="PRO_5046848077" description="Peptidase M28 domain-containing protein" evidence="10">
    <location>
        <begin position="22"/>
        <end position="465"/>
    </location>
</feature>
<accession>A0ABP1S4W2</accession>
<evidence type="ECO:0000256" key="4">
    <source>
        <dbReference type="ARBA" id="ARBA00022723"/>
    </source>
</evidence>
<dbReference type="InterPro" id="IPR045175">
    <property type="entry name" value="M28_fam"/>
</dbReference>
<dbReference type="InterPro" id="IPR007484">
    <property type="entry name" value="Peptidase_M28"/>
</dbReference>
<organism evidence="12 13">
    <name type="scientific">Orchesella dallaii</name>
    <dbReference type="NCBI Taxonomy" id="48710"/>
    <lineage>
        <taxon>Eukaryota</taxon>
        <taxon>Metazoa</taxon>
        <taxon>Ecdysozoa</taxon>
        <taxon>Arthropoda</taxon>
        <taxon>Hexapoda</taxon>
        <taxon>Collembola</taxon>
        <taxon>Entomobryomorpha</taxon>
        <taxon>Entomobryoidea</taxon>
        <taxon>Orchesellidae</taxon>
        <taxon>Orchesellinae</taxon>
        <taxon>Orchesella</taxon>
    </lineage>
</organism>
<keyword evidence="4" id="KW-0479">Metal-binding</keyword>
<dbReference type="Gene3D" id="3.40.630.10">
    <property type="entry name" value="Zn peptidases"/>
    <property type="match status" value="1"/>
</dbReference>
<feature type="signal peptide" evidence="10">
    <location>
        <begin position="1"/>
        <end position="21"/>
    </location>
</feature>
<evidence type="ECO:0000256" key="6">
    <source>
        <dbReference type="ARBA" id="ARBA00022801"/>
    </source>
</evidence>
<evidence type="ECO:0000256" key="9">
    <source>
        <dbReference type="SAM" id="MobiDB-lite"/>
    </source>
</evidence>
<keyword evidence="2" id="KW-0031">Aminopeptidase</keyword>
<proteinExistence type="inferred from homology"/>
<evidence type="ECO:0000256" key="7">
    <source>
        <dbReference type="ARBA" id="ARBA00022833"/>
    </source>
</evidence>
<dbReference type="Pfam" id="PF04389">
    <property type="entry name" value="Peptidase_M28"/>
    <property type="match status" value="1"/>
</dbReference>
<gene>
    <name evidence="12" type="ORF">ODALV1_LOCUS29558</name>
</gene>
<comment type="cofactor">
    <cofactor evidence="1">
        <name>Zn(2+)</name>
        <dbReference type="ChEBI" id="CHEBI:29105"/>
    </cofactor>
</comment>
<feature type="compositionally biased region" description="Acidic residues" evidence="9">
    <location>
        <begin position="431"/>
        <end position="440"/>
    </location>
</feature>
<keyword evidence="13" id="KW-1185">Reference proteome</keyword>
<keyword evidence="6" id="KW-0378">Hydrolase</keyword>
<evidence type="ECO:0000259" key="11">
    <source>
        <dbReference type="Pfam" id="PF04389"/>
    </source>
</evidence>
<evidence type="ECO:0000256" key="10">
    <source>
        <dbReference type="SAM" id="SignalP"/>
    </source>
</evidence>
<dbReference type="EMBL" id="CAXLJM020000156">
    <property type="protein sequence ID" value="CAL8143422.1"/>
    <property type="molecule type" value="Genomic_DNA"/>
</dbReference>
<evidence type="ECO:0000313" key="12">
    <source>
        <dbReference type="EMBL" id="CAL8143422.1"/>
    </source>
</evidence>
<comment type="similarity">
    <text evidence="8">Belongs to the peptidase M28 family. M28E subfamily.</text>
</comment>
<dbReference type="PANTHER" id="PTHR12147:SF56">
    <property type="entry name" value="AMINOPEPTIDASE YDR415C-RELATED"/>
    <property type="match status" value="1"/>
</dbReference>